<comment type="caution">
    <text evidence="1">The sequence shown here is derived from an EMBL/GenBank/DDBJ whole genome shotgun (WGS) entry which is preliminary data.</text>
</comment>
<dbReference type="AlphaFoldDB" id="A0AAV5WUW2"/>
<keyword evidence="2" id="KW-1185">Reference proteome</keyword>
<dbReference type="EMBL" id="BTSY01000006">
    <property type="protein sequence ID" value="GMT34433.1"/>
    <property type="molecule type" value="Genomic_DNA"/>
</dbReference>
<evidence type="ECO:0008006" key="3">
    <source>
        <dbReference type="Google" id="ProtNLM"/>
    </source>
</evidence>
<reference evidence="1" key="1">
    <citation type="submission" date="2023-10" db="EMBL/GenBank/DDBJ databases">
        <title>Genome assembly of Pristionchus species.</title>
        <authorList>
            <person name="Yoshida K."/>
            <person name="Sommer R.J."/>
        </authorList>
    </citation>
    <scope>NUCLEOTIDE SEQUENCE</scope>
    <source>
        <strain evidence="1">RS5133</strain>
    </source>
</reference>
<protein>
    <recommendedName>
        <fullName evidence="3">Rieske domain-containing protein</fullName>
    </recommendedName>
</protein>
<organism evidence="1 2">
    <name type="scientific">Pristionchus fissidentatus</name>
    <dbReference type="NCBI Taxonomy" id="1538716"/>
    <lineage>
        <taxon>Eukaryota</taxon>
        <taxon>Metazoa</taxon>
        <taxon>Ecdysozoa</taxon>
        <taxon>Nematoda</taxon>
        <taxon>Chromadorea</taxon>
        <taxon>Rhabditida</taxon>
        <taxon>Rhabditina</taxon>
        <taxon>Diplogasteromorpha</taxon>
        <taxon>Diplogasteroidea</taxon>
        <taxon>Neodiplogasteridae</taxon>
        <taxon>Pristionchus</taxon>
    </lineage>
</organism>
<gene>
    <name evidence="1" type="ORF">PFISCL1PPCAC_25730</name>
</gene>
<evidence type="ECO:0000313" key="2">
    <source>
        <dbReference type="Proteomes" id="UP001432322"/>
    </source>
</evidence>
<name>A0AAV5WUW2_9BILA</name>
<feature type="non-terminal residue" evidence="1">
    <location>
        <position position="94"/>
    </location>
</feature>
<proteinExistence type="predicted"/>
<accession>A0AAV5WUW2</accession>
<dbReference type="Proteomes" id="UP001432322">
    <property type="component" value="Unassembled WGS sequence"/>
</dbReference>
<feature type="non-terminal residue" evidence="1">
    <location>
        <position position="1"/>
    </location>
</feature>
<evidence type="ECO:0000313" key="1">
    <source>
        <dbReference type="EMBL" id="GMT34433.1"/>
    </source>
</evidence>
<sequence>FYTERRLLVSLQVEKVPETLRRGDGVYLIRQGGTIYAKKCLATIPRSAVDCHHNSQHAVCGDVDLESLIVRCPLWSNGCSFHTAKMRPIGGGHI</sequence>